<dbReference type="EMBL" id="JAWDGP010000607">
    <property type="protein sequence ID" value="KAK3798969.1"/>
    <property type="molecule type" value="Genomic_DNA"/>
</dbReference>
<sequence length="126" mass="13783">MPGKVLEMNPILAGIDDVAIDASGRFKYILCKVYQDGAKDECKLIIRGTAQAEFHADIYDHLDSSLEDIGLTCECLGGGKIEHNAEAKTINVFGLSQGYGKADHTIAVRLLREKYPNYNSISCSDD</sequence>
<dbReference type="GO" id="GO:0101006">
    <property type="term" value="F:protein histidine phosphatase activity"/>
    <property type="evidence" value="ECO:0007669"/>
    <property type="project" value="TreeGrafter"/>
</dbReference>
<feature type="binding site" evidence="6">
    <location>
        <position position="27"/>
    </location>
    <ligand>
        <name>substrate</name>
    </ligand>
</feature>
<keyword evidence="8" id="KW-1185">Reference proteome</keyword>
<evidence type="ECO:0000256" key="4">
    <source>
        <dbReference type="ARBA" id="ARBA00022928"/>
    </source>
</evidence>
<evidence type="ECO:0000313" key="8">
    <source>
        <dbReference type="Proteomes" id="UP001283361"/>
    </source>
</evidence>
<evidence type="ECO:0000256" key="1">
    <source>
        <dbReference type="ARBA" id="ARBA00002508"/>
    </source>
</evidence>
<name>A0AAE1B331_9GAST</name>
<dbReference type="PANTHER" id="PTHR12258:SF5">
    <property type="entry name" value="BCDNA.GH02250-RELATED"/>
    <property type="match status" value="1"/>
</dbReference>
<comment type="similarity">
    <text evidence="2">Belongs to the janus family.</text>
</comment>
<dbReference type="Gene3D" id="3.50.20.20">
    <property type="entry name" value="Janus/Ocnus"/>
    <property type="match status" value="1"/>
</dbReference>
<keyword evidence="3" id="KW-0221">Differentiation</keyword>
<dbReference type="Proteomes" id="UP001283361">
    <property type="component" value="Unassembled WGS sequence"/>
</dbReference>
<accession>A0AAE1B331</accession>
<gene>
    <name evidence="7" type="ORF">RRG08_009163</name>
</gene>
<evidence type="ECO:0000313" key="7">
    <source>
        <dbReference type="EMBL" id="KAK3798969.1"/>
    </source>
</evidence>
<dbReference type="GO" id="GO:0030154">
    <property type="term" value="P:cell differentiation"/>
    <property type="evidence" value="ECO:0007669"/>
    <property type="project" value="UniProtKB-KW"/>
</dbReference>
<dbReference type="GO" id="GO:0007548">
    <property type="term" value="P:sex differentiation"/>
    <property type="evidence" value="ECO:0007669"/>
    <property type="project" value="UniProtKB-KW"/>
</dbReference>
<dbReference type="InterPro" id="IPR038596">
    <property type="entry name" value="Janus_sf"/>
</dbReference>
<reference evidence="7" key="1">
    <citation type="journal article" date="2023" name="G3 (Bethesda)">
        <title>A reference genome for the long-term kleptoplast-retaining sea slug Elysia crispata morphotype clarki.</title>
        <authorList>
            <person name="Eastman K.E."/>
            <person name="Pendleton A.L."/>
            <person name="Shaikh M.A."/>
            <person name="Suttiyut T."/>
            <person name="Ogas R."/>
            <person name="Tomko P."/>
            <person name="Gavelis G."/>
            <person name="Widhalm J.R."/>
            <person name="Wisecaver J.H."/>
        </authorList>
    </citation>
    <scope>NUCLEOTIDE SEQUENCE</scope>
    <source>
        <strain evidence="7">ECLA1</strain>
    </source>
</reference>
<evidence type="ECO:0000256" key="2">
    <source>
        <dbReference type="ARBA" id="ARBA00010971"/>
    </source>
</evidence>
<comment type="caution">
    <text evidence="7">The sequence shown here is derived from an EMBL/GenBank/DDBJ whole genome shotgun (WGS) entry which is preliminary data.</text>
</comment>
<protein>
    <recommendedName>
        <fullName evidence="9">Sex-regulated protein janus-A</fullName>
    </recommendedName>
</protein>
<dbReference type="PANTHER" id="PTHR12258">
    <property type="entry name" value="JANUS-A/JANUS-B"/>
    <property type="match status" value="1"/>
</dbReference>
<comment type="function">
    <text evidence="1">JanA and janB regulate somatic sex differentiation.</text>
</comment>
<organism evidence="7 8">
    <name type="scientific">Elysia crispata</name>
    <name type="common">lettuce slug</name>
    <dbReference type="NCBI Taxonomy" id="231223"/>
    <lineage>
        <taxon>Eukaryota</taxon>
        <taxon>Metazoa</taxon>
        <taxon>Spiralia</taxon>
        <taxon>Lophotrochozoa</taxon>
        <taxon>Mollusca</taxon>
        <taxon>Gastropoda</taxon>
        <taxon>Heterobranchia</taxon>
        <taxon>Euthyneura</taxon>
        <taxon>Panpulmonata</taxon>
        <taxon>Sacoglossa</taxon>
        <taxon>Placobranchoidea</taxon>
        <taxon>Plakobranchidae</taxon>
        <taxon>Elysia</taxon>
    </lineage>
</organism>
<evidence type="ECO:0000256" key="5">
    <source>
        <dbReference type="PIRSR" id="PIRSR607702-1"/>
    </source>
</evidence>
<evidence type="ECO:0000256" key="6">
    <source>
        <dbReference type="PIRSR" id="PIRSR607702-2"/>
    </source>
</evidence>
<keyword evidence="4" id="KW-0726">Sexual differentiation</keyword>
<dbReference type="AlphaFoldDB" id="A0AAE1B331"/>
<dbReference type="GO" id="GO:0005829">
    <property type="term" value="C:cytosol"/>
    <property type="evidence" value="ECO:0007669"/>
    <property type="project" value="TreeGrafter"/>
</dbReference>
<evidence type="ECO:0008006" key="9">
    <source>
        <dbReference type="Google" id="ProtNLM"/>
    </source>
</evidence>
<evidence type="ECO:0000256" key="3">
    <source>
        <dbReference type="ARBA" id="ARBA00022782"/>
    </source>
</evidence>
<dbReference type="SUPFAM" id="SSF143724">
    <property type="entry name" value="PHP14-like"/>
    <property type="match status" value="1"/>
</dbReference>
<feature type="active site" description="Proton acceptor" evidence="5">
    <location>
        <position position="55"/>
    </location>
</feature>
<dbReference type="Pfam" id="PF05005">
    <property type="entry name" value="Ocnus"/>
    <property type="match status" value="1"/>
</dbReference>
<dbReference type="InterPro" id="IPR007702">
    <property type="entry name" value="Janus"/>
</dbReference>
<proteinExistence type="inferred from homology"/>